<feature type="region of interest" description="Disordered" evidence="1">
    <location>
        <begin position="407"/>
        <end position="487"/>
    </location>
</feature>
<reference evidence="2" key="2">
    <citation type="submission" date="2021-04" db="EMBL/GenBank/DDBJ databases">
        <authorList>
            <person name="Podell S."/>
        </authorList>
    </citation>
    <scope>NUCLEOTIDE SEQUENCE</scope>
    <source>
        <strain evidence="2">Hildebrandi</strain>
    </source>
</reference>
<feature type="compositionally biased region" description="Acidic residues" evidence="1">
    <location>
        <begin position="609"/>
        <end position="621"/>
    </location>
</feature>
<sequence length="632" mass="69512">MSFSSNKRAPFSTFRPDDKSSMFPTAMSNGNVLNFTPPGFKQSLNVKFPDCRLAVCESCKKNFKTRDMCRVRNGHTAAPWTTAYICMTLDDSCLDEHGRYVDKPMICRMVEWQPFRVLRDFDKKTPVCATCKRTNRTRNFCRDRHKHRQLPWCTVYVMLSTLDSADPSTIVAPSSKPIGATVSSDTEDSKIPPTDAFASEEAAAAPETEAASKERVSSESPPLNFRDEISLAESKASDLSENISPGDDAKRLAELGMGDDINKIAESRTMLIKVSTVGTVITWLESGDDGQLSRRNLAKALEEYPNAAVNLSAETATVQQHGLDPNQYIVPTVAGVPQQSVAQHPHFYHHMQQMPHVHYVVPPGWHYVHPPHTNQQYEYPVAQPPSHQHPQPHQQYVPIQYVPAIQPSPIPSTPITGSNTPAAASSPAAAPSPAPVTAGEAAAAQRQRRNFEEAESHERRVSQSPAEPRSQPQQQQPPSRSQAQHHHTLVHGLAAPLHPVQAMVFVAPSHAGHGQGTPQHSATSFHQHHQPQWMPYQNPIYHPQHTVILPHAMQYPNSGAQGISSSSPPASKEEYVRQEPGSKAGTVMTLHSSTIAAPSGGKRSPHSLEDEDHPGGDDDENSLNSNKRLRIS</sequence>
<dbReference type="OrthoDB" id="46254at2759"/>
<feature type="compositionally biased region" description="Polar residues" evidence="1">
    <location>
        <begin position="558"/>
        <end position="569"/>
    </location>
</feature>
<feature type="compositionally biased region" description="Basic and acidic residues" evidence="1">
    <location>
        <begin position="449"/>
        <end position="461"/>
    </location>
</feature>
<dbReference type="Proteomes" id="UP000693970">
    <property type="component" value="Unassembled WGS sequence"/>
</dbReference>
<evidence type="ECO:0000256" key="1">
    <source>
        <dbReference type="SAM" id="MobiDB-lite"/>
    </source>
</evidence>
<name>A0A9K3LR46_9STRA</name>
<feature type="compositionally biased region" description="Low complexity" evidence="1">
    <location>
        <begin position="413"/>
        <end position="445"/>
    </location>
</feature>
<reference evidence="2" key="1">
    <citation type="journal article" date="2021" name="Sci. Rep.">
        <title>Diploid genomic architecture of Nitzschia inconspicua, an elite biomass production diatom.</title>
        <authorList>
            <person name="Oliver A."/>
            <person name="Podell S."/>
            <person name="Pinowska A."/>
            <person name="Traller J.C."/>
            <person name="Smith S.R."/>
            <person name="McClure R."/>
            <person name="Beliaev A."/>
            <person name="Bohutskyi P."/>
            <person name="Hill E.A."/>
            <person name="Rabines A."/>
            <person name="Zheng H."/>
            <person name="Allen L.Z."/>
            <person name="Kuo A."/>
            <person name="Grigoriev I.V."/>
            <person name="Allen A.E."/>
            <person name="Hazlebeck D."/>
            <person name="Allen E.E."/>
        </authorList>
    </citation>
    <scope>NUCLEOTIDE SEQUENCE</scope>
    <source>
        <strain evidence="2">Hildebrandi</strain>
    </source>
</reference>
<feature type="region of interest" description="Disordered" evidence="1">
    <location>
        <begin position="509"/>
        <end position="530"/>
    </location>
</feature>
<keyword evidence="3" id="KW-1185">Reference proteome</keyword>
<feature type="region of interest" description="Disordered" evidence="1">
    <location>
        <begin position="558"/>
        <end position="632"/>
    </location>
</feature>
<feature type="compositionally biased region" description="Low complexity" evidence="1">
    <location>
        <begin position="462"/>
        <end position="482"/>
    </location>
</feature>
<feature type="region of interest" description="Disordered" evidence="1">
    <location>
        <begin position="174"/>
        <end position="193"/>
    </location>
</feature>
<proteinExistence type="predicted"/>
<feature type="region of interest" description="Disordered" evidence="1">
    <location>
        <begin position="198"/>
        <end position="225"/>
    </location>
</feature>
<comment type="caution">
    <text evidence="2">The sequence shown here is derived from an EMBL/GenBank/DDBJ whole genome shotgun (WGS) entry which is preliminary data.</text>
</comment>
<accession>A0A9K3LR46</accession>
<feature type="compositionally biased region" description="Polar residues" evidence="1">
    <location>
        <begin position="516"/>
        <end position="525"/>
    </location>
</feature>
<protein>
    <submittedName>
        <fullName evidence="2">Uncharacterized protein</fullName>
    </submittedName>
</protein>
<organism evidence="2 3">
    <name type="scientific">Nitzschia inconspicua</name>
    <dbReference type="NCBI Taxonomy" id="303405"/>
    <lineage>
        <taxon>Eukaryota</taxon>
        <taxon>Sar</taxon>
        <taxon>Stramenopiles</taxon>
        <taxon>Ochrophyta</taxon>
        <taxon>Bacillariophyta</taxon>
        <taxon>Bacillariophyceae</taxon>
        <taxon>Bacillariophycidae</taxon>
        <taxon>Bacillariales</taxon>
        <taxon>Bacillariaceae</taxon>
        <taxon>Nitzschia</taxon>
    </lineage>
</organism>
<dbReference type="EMBL" id="JAGRRH010000009">
    <property type="protein sequence ID" value="KAG7365421.1"/>
    <property type="molecule type" value="Genomic_DNA"/>
</dbReference>
<gene>
    <name evidence="2" type="ORF">IV203_038625</name>
</gene>
<dbReference type="AlphaFoldDB" id="A0A9K3LR46"/>
<evidence type="ECO:0000313" key="3">
    <source>
        <dbReference type="Proteomes" id="UP000693970"/>
    </source>
</evidence>
<feature type="compositionally biased region" description="Low complexity" evidence="1">
    <location>
        <begin position="198"/>
        <end position="209"/>
    </location>
</feature>
<evidence type="ECO:0000313" key="2">
    <source>
        <dbReference type="EMBL" id="KAG7365421.1"/>
    </source>
</evidence>